<dbReference type="Pfam" id="PF10441">
    <property type="entry name" value="Urb2"/>
    <property type="match status" value="1"/>
</dbReference>
<organism evidence="2 3">
    <name type="scientific">Leptobrachium leishanense</name>
    <name type="common">Leishan spiny toad</name>
    <dbReference type="NCBI Taxonomy" id="445787"/>
    <lineage>
        <taxon>Eukaryota</taxon>
        <taxon>Metazoa</taxon>
        <taxon>Chordata</taxon>
        <taxon>Craniata</taxon>
        <taxon>Vertebrata</taxon>
        <taxon>Euteleostomi</taxon>
        <taxon>Amphibia</taxon>
        <taxon>Batrachia</taxon>
        <taxon>Anura</taxon>
        <taxon>Pelobatoidea</taxon>
        <taxon>Megophryidae</taxon>
        <taxon>Leptobrachium</taxon>
    </lineage>
</organism>
<dbReference type="PANTHER" id="PTHR15682:SF2">
    <property type="entry name" value="UNHEALTHY RIBOSOME BIOGENESIS PROTEIN 2 HOMOLOG"/>
    <property type="match status" value="1"/>
</dbReference>
<proteinExistence type="predicted"/>
<protein>
    <submittedName>
        <fullName evidence="2">URB2 ribosome biosis homolog</fullName>
    </submittedName>
</protein>
<name>A0A8C5MUR0_9ANUR</name>
<dbReference type="GeneTree" id="ENSGT00390000009258"/>
<dbReference type="GO" id="GO:0042254">
    <property type="term" value="P:ribosome biogenesis"/>
    <property type="evidence" value="ECO:0007669"/>
    <property type="project" value="TreeGrafter"/>
</dbReference>
<dbReference type="Proteomes" id="UP000694569">
    <property type="component" value="Unplaced"/>
</dbReference>
<keyword evidence="3" id="KW-1185">Reference proteome</keyword>
<reference evidence="2" key="2">
    <citation type="submission" date="2025-09" db="UniProtKB">
        <authorList>
            <consortium name="Ensembl"/>
        </authorList>
    </citation>
    <scope>IDENTIFICATION</scope>
</reference>
<gene>
    <name evidence="2" type="primary">URB2</name>
</gene>
<dbReference type="Ensembl" id="ENSLLET00000019249.1">
    <property type="protein sequence ID" value="ENSLLEP00000018520.1"/>
    <property type="gene ID" value="ENSLLEG00000011679.1"/>
</dbReference>
<dbReference type="GO" id="GO:1901796">
    <property type="term" value="P:regulation of signal transduction by p53 class mediator"/>
    <property type="evidence" value="ECO:0007669"/>
    <property type="project" value="Ensembl"/>
</dbReference>
<dbReference type="PANTHER" id="PTHR15682">
    <property type="entry name" value="UNHEALTHY RIBOSOME BIOGENESIS PROTEIN 2 HOMOLOG"/>
    <property type="match status" value="1"/>
</dbReference>
<feature type="domain" description="Nucleolar 27S pre-rRNA processing Urb2/Npa2 C-terminal" evidence="1">
    <location>
        <begin position="1321"/>
        <end position="1516"/>
    </location>
</feature>
<dbReference type="InterPro" id="IPR018849">
    <property type="entry name" value="Urb2/Npa2_C"/>
</dbReference>
<accession>A0A8C5MUR0</accession>
<dbReference type="OrthoDB" id="160374at2759"/>
<evidence type="ECO:0000313" key="2">
    <source>
        <dbReference type="Ensembl" id="ENSLLEP00000018520.1"/>
    </source>
</evidence>
<sequence>MRMEQLLSAQEAAGPRAMGTAQGVPMCNCPTTCCCWRVRSRALIIPGCQVLLDWVCHTLTGCHTKKLNVTKDVEEKLWGFLDSILHSKKLQSLIKEGKSINLRFTIAQVINDFIASCCSQQGPPVGVSTVLNCCQGILSIPALSYVYTAKLEMMVDLLNRLSTLTCHYLDSEEPITPQVFDVLQMSFTQYLQIQRQQVNPNRVFSHVLSHLFLPCLLLRHSLNTRSWSKEDDGRVRYNLSKDIRSKTETVLQMGLFQYELLSSYKEELLPEKDQTEKKKGSLKTLLKPVGCILEKLGDSSSFDSEIYASVVTSSLPLVYKLFLDSYCKDGNQLVCFHMLVRLFDCLQTTVLQKKEDSATLSTWGMALFALEQMLNHVLCHDVYNVAVDRIRHAEIQYHFYRKLSEMLVYNPCTSIPAWFRCLKTLILLNHLIIEPDLDDLLSCAWIDADILDSRVRKAQEILIGNLLQTYAKLRQFSKLFKEILTVVCRPATDELREPVLSPGLTEKLSELLLELPPNQILDIWEMILEKYETVILPDIKGDSDLALKLFSLASVLHCLLFNMKTMDNNTPVPVLVRFQNLMKKMDKVLNPSFKIIKSHCACTEPDVWIQKLCDASLLLFSTWLEVDTATSLNCSKYISQLGSQTISTGCSTEGWDLSLFLEDKDCWKKVVNLSTGPVSKYCLGLLCVQKMKQILMQNKCPSETDLMNLQAAASFILHHEGDDFFLTEYEPWDGSASLVNEKCFPVAHWHLVISNLAIIHLYMSAEDTNRIGKILLETFLSSPVEENQADKDTGITLKLISASLLQSGFFPEMRILQCSFITSIIEKCAMSKYKDLSKTLNLLCARSLSWHEDFFSAYKKGLPFSIANKTNDKSSICLANMENASQHILSISHSHSFVDFSDTDLDHLRSAIECISILSPDSVSPSDQSRCFLLLLRLAIADCSCQTIRLKSTCYKLLTFLISGKHSNAVCRVLYASDILEIALSSLLTSKWEFGDNTDLQKEWPHFIQMVQCFLESFIGMIMERKQSSLLNMEKFVTFVVNSISNPASSVWHFRVGHLLLVALNTVCTIISQCLQEHYSNKQRADSWVTLLNKAVVKMGTIIHQCLKSSDYTQMFPSFFVSCITTLLEAELIQSSLMGISSDKAEFKNIELYGGFCSQILRELYCAEGQVEFLKVALHYLKICVGVKDIQTSQEGLLIAILSSVKKLLTGKWISVLIVQSIENELTELFIRLTRSCTHDEFHIMMTLVLQCLQVNNLWKQDYKEPFAGVVLLKLLLSCPLNGDNGKLFWFTAPQTITSLVTLCKDSCKDRLLIPTIIVPVLEALALLLRQGETQLTNPHHVTLSFSILLTVPLDHKKPEDYYSVFLGVHEVLFSILQYHSKSMLKAVPSFLSSFYRLVTSVMHEGRQKGEKAGTPESDVVLQCARLVERMFTYIAAKTEEFTVFSAFIVSQYVNELQKVTLQPVVKKHLTEGIFHILDLCIDRDIKFLNASLQMGVREVFKELYKDYNHYHKTKNQGEEKYTA</sequence>
<dbReference type="GO" id="GO:1902036">
    <property type="term" value="P:regulation of hematopoietic stem cell differentiation"/>
    <property type="evidence" value="ECO:0007669"/>
    <property type="project" value="Ensembl"/>
</dbReference>
<evidence type="ECO:0000313" key="3">
    <source>
        <dbReference type="Proteomes" id="UP000694569"/>
    </source>
</evidence>
<evidence type="ECO:0000259" key="1">
    <source>
        <dbReference type="Pfam" id="PF10441"/>
    </source>
</evidence>
<reference evidence="2" key="1">
    <citation type="submission" date="2025-08" db="UniProtKB">
        <authorList>
            <consortium name="Ensembl"/>
        </authorList>
    </citation>
    <scope>IDENTIFICATION</scope>
</reference>
<dbReference type="GO" id="GO:0005730">
    <property type="term" value="C:nucleolus"/>
    <property type="evidence" value="ECO:0007669"/>
    <property type="project" value="TreeGrafter"/>
</dbReference>
<dbReference type="InterPro" id="IPR052609">
    <property type="entry name" value="Ribosome_Biogenesis_Reg"/>
</dbReference>